<evidence type="ECO:0000313" key="2">
    <source>
        <dbReference type="Proteomes" id="UP000289323"/>
    </source>
</evidence>
<accession>A0A3S4BN39</accession>
<protein>
    <submittedName>
        <fullName evidence="1">Aadbdaf8-3e34-4edc-90cf-c71bfcf36962</fullName>
    </submittedName>
</protein>
<evidence type="ECO:0000313" key="1">
    <source>
        <dbReference type="EMBL" id="SPQ24599.1"/>
    </source>
</evidence>
<dbReference type="AlphaFoldDB" id="A0A3S4BN39"/>
<proteinExistence type="predicted"/>
<dbReference type="EMBL" id="OUUZ01000013">
    <property type="protein sequence ID" value="SPQ24599.1"/>
    <property type="molecule type" value="Genomic_DNA"/>
</dbReference>
<gene>
    <name evidence="1" type="ORF">TT172_LOCUS7018</name>
</gene>
<organism evidence="1 2">
    <name type="scientific">Thermothielavioides terrestris</name>
    <dbReference type="NCBI Taxonomy" id="2587410"/>
    <lineage>
        <taxon>Eukaryota</taxon>
        <taxon>Fungi</taxon>
        <taxon>Dikarya</taxon>
        <taxon>Ascomycota</taxon>
        <taxon>Pezizomycotina</taxon>
        <taxon>Sordariomycetes</taxon>
        <taxon>Sordariomycetidae</taxon>
        <taxon>Sordariales</taxon>
        <taxon>Chaetomiaceae</taxon>
        <taxon>Thermothielavioides</taxon>
    </lineage>
</organism>
<sequence>MCSRKIFIHHRCGHQVTTSVESCDKVECRLVKDQQTVSNRFPCIVPTCVYYGKFD</sequence>
<name>A0A3S4BN39_9PEZI</name>
<dbReference type="Proteomes" id="UP000289323">
    <property type="component" value="Unassembled WGS sequence"/>
</dbReference>
<reference evidence="1 2" key="1">
    <citation type="submission" date="2018-04" db="EMBL/GenBank/DDBJ databases">
        <authorList>
            <person name="Huttner S."/>
            <person name="Dainat J."/>
        </authorList>
    </citation>
    <scope>NUCLEOTIDE SEQUENCE [LARGE SCALE GENOMIC DNA]</scope>
</reference>